<dbReference type="EMBL" id="CP030085">
    <property type="protein sequence ID" value="AWW49457.1"/>
    <property type="molecule type" value="Genomic_DNA"/>
</dbReference>
<dbReference type="GO" id="GO:0016779">
    <property type="term" value="F:nucleotidyltransferase activity"/>
    <property type="evidence" value="ECO:0007669"/>
    <property type="project" value="UniProtKB-ARBA"/>
</dbReference>
<dbReference type="SUPFAM" id="SSF53448">
    <property type="entry name" value="Nucleotide-diphospho-sugar transferases"/>
    <property type="match status" value="1"/>
</dbReference>
<dbReference type="AlphaFoldDB" id="A0A2Z4JRP1"/>
<dbReference type="RefSeq" id="WP_112294461.1">
    <property type="nucleotide sequence ID" value="NZ_CBCSBS010000001.1"/>
</dbReference>
<reference evidence="4" key="1">
    <citation type="submission" date="2018-06" db="EMBL/GenBank/DDBJ databases">
        <title>Description of a new Polynucleobacter species.</title>
        <authorList>
            <person name="Hahn M.W."/>
        </authorList>
    </citation>
    <scope>NUCLEOTIDE SEQUENCE [LARGE SCALE GENOMIC DNA]</scope>
    <source>
        <strain evidence="4">MG-25-Pas1-D2</strain>
    </source>
</reference>
<protein>
    <submittedName>
        <fullName evidence="3">Nucleotidyltransferase family protein</fullName>
    </submittedName>
</protein>
<dbReference type="Proteomes" id="UP000248592">
    <property type="component" value="Chromosome"/>
</dbReference>
<dbReference type="InterPro" id="IPR029044">
    <property type="entry name" value="Nucleotide-diphossugar_trans"/>
</dbReference>
<dbReference type="PANTHER" id="PTHR43777">
    <property type="entry name" value="MOLYBDENUM COFACTOR CYTIDYLYLTRANSFERASE"/>
    <property type="match status" value="1"/>
</dbReference>
<dbReference type="Pfam" id="PF12804">
    <property type="entry name" value="NTP_transf_3"/>
    <property type="match status" value="1"/>
</dbReference>
<proteinExistence type="predicted"/>
<keyword evidence="3" id="KW-0808">Transferase</keyword>
<name>A0A2Z4JRP1_9BURK</name>
<dbReference type="Gene3D" id="3.90.550.10">
    <property type="entry name" value="Spore Coat Polysaccharide Biosynthesis Protein SpsA, Chain A"/>
    <property type="match status" value="1"/>
</dbReference>
<gene>
    <name evidence="3" type="ORF">Pas1_03110</name>
</gene>
<evidence type="ECO:0000313" key="3">
    <source>
        <dbReference type="EMBL" id="AWW49457.1"/>
    </source>
</evidence>
<keyword evidence="1" id="KW-0460">Magnesium</keyword>
<sequence length="222" mass="24296">MTQSKSYTQIQVGAVLLAAGEGSRMGNIPKCLIKLDGYSLLQRQLLALTEAGVDEIVLVTGYYHSEVAQELKILDVTSSLRVVRNEHAQEGQASSVRLGIETLGGDLDAVIMTLSDQPLIESQDIKALIAAFKKRAAGEIILPMFNGQRGNPIILSGSVMKTILASGKEMVCRNFMDQHPELVNQWQTQNDHYVVDIDTPKDLELLSAQKGWTFSLPNSDKA</sequence>
<evidence type="ECO:0000259" key="2">
    <source>
        <dbReference type="Pfam" id="PF12804"/>
    </source>
</evidence>
<dbReference type="InterPro" id="IPR025877">
    <property type="entry name" value="MobA-like_NTP_Trfase"/>
</dbReference>
<dbReference type="CDD" id="cd04182">
    <property type="entry name" value="GT_2_like_f"/>
    <property type="match status" value="1"/>
</dbReference>
<evidence type="ECO:0000313" key="4">
    <source>
        <dbReference type="Proteomes" id="UP000248592"/>
    </source>
</evidence>
<evidence type="ECO:0000256" key="1">
    <source>
        <dbReference type="ARBA" id="ARBA00022842"/>
    </source>
</evidence>
<dbReference type="PANTHER" id="PTHR43777:SF1">
    <property type="entry name" value="MOLYBDENUM COFACTOR CYTIDYLYLTRANSFERASE"/>
    <property type="match status" value="1"/>
</dbReference>
<accession>A0A2Z4JRP1</accession>
<organism evidence="3 4">
    <name type="scientific">Polynucleobacter paneuropaeus</name>
    <dbReference type="NCBI Taxonomy" id="2527775"/>
    <lineage>
        <taxon>Bacteria</taxon>
        <taxon>Pseudomonadati</taxon>
        <taxon>Pseudomonadota</taxon>
        <taxon>Betaproteobacteria</taxon>
        <taxon>Burkholderiales</taxon>
        <taxon>Burkholderiaceae</taxon>
        <taxon>Polynucleobacter</taxon>
    </lineage>
</organism>
<feature type="domain" description="MobA-like NTP transferase" evidence="2">
    <location>
        <begin position="14"/>
        <end position="179"/>
    </location>
</feature>